<keyword evidence="2 7" id="KW-0813">Transport</keyword>
<dbReference type="CDD" id="cd06261">
    <property type="entry name" value="TM_PBP2"/>
    <property type="match status" value="1"/>
</dbReference>
<protein>
    <submittedName>
        <fullName evidence="9">Peptide/nickel transport system permease protein</fullName>
    </submittedName>
</protein>
<feature type="transmembrane region" description="Helical" evidence="7">
    <location>
        <begin position="133"/>
        <end position="158"/>
    </location>
</feature>
<keyword evidence="3" id="KW-1003">Cell membrane</keyword>
<evidence type="ECO:0000256" key="2">
    <source>
        <dbReference type="ARBA" id="ARBA00022448"/>
    </source>
</evidence>
<dbReference type="Proteomes" id="UP000184440">
    <property type="component" value="Unassembled WGS sequence"/>
</dbReference>
<evidence type="ECO:0000256" key="3">
    <source>
        <dbReference type="ARBA" id="ARBA00022475"/>
    </source>
</evidence>
<dbReference type="InterPro" id="IPR035906">
    <property type="entry name" value="MetI-like_sf"/>
</dbReference>
<feature type="transmembrane region" description="Helical" evidence="7">
    <location>
        <begin position="238"/>
        <end position="260"/>
    </location>
</feature>
<organism evidence="9 10">
    <name type="scientific">Cryptosporangium aurantiacum</name>
    <dbReference type="NCBI Taxonomy" id="134849"/>
    <lineage>
        <taxon>Bacteria</taxon>
        <taxon>Bacillati</taxon>
        <taxon>Actinomycetota</taxon>
        <taxon>Actinomycetes</taxon>
        <taxon>Cryptosporangiales</taxon>
        <taxon>Cryptosporangiaceae</taxon>
        <taxon>Cryptosporangium</taxon>
    </lineage>
</organism>
<evidence type="ECO:0000256" key="4">
    <source>
        <dbReference type="ARBA" id="ARBA00022692"/>
    </source>
</evidence>
<dbReference type="InterPro" id="IPR000515">
    <property type="entry name" value="MetI-like"/>
</dbReference>
<dbReference type="Gene3D" id="1.10.3720.10">
    <property type="entry name" value="MetI-like"/>
    <property type="match status" value="1"/>
</dbReference>
<evidence type="ECO:0000256" key="5">
    <source>
        <dbReference type="ARBA" id="ARBA00022989"/>
    </source>
</evidence>
<dbReference type="RefSeq" id="WP_073256806.1">
    <property type="nucleotide sequence ID" value="NZ_FRCS01000003.1"/>
</dbReference>
<keyword evidence="10" id="KW-1185">Reference proteome</keyword>
<gene>
    <name evidence="9" type="ORF">SAMN05443668_103619</name>
</gene>
<dbReference type="Pfam" id="PF19300">
    <property type="entry name" value="BPD_transp_1_N"/>
    <property type="match status" value="1"/>
</dbReference>
<evidence type="ECO:0000256" key="1">
    <source>
        <dbReference type="ARBA" id="ARBA00004651"/>
    </source>
</evidence>
<feature type="transmembrane region" description="Helical" evidence="7">
    <location>
        <begin position="12"/>
        <end position="33"/>
    </location>
</feature>
<dbReference type="Pfam" id="PF00528">
    <property type="entry name" value="BPD_transp_1"/>
    <property type="match status" value="1"/>
</dbReference>
<reference evidence="9 10" key="1">
    <citation type="submission" date="2016-11" db="EMBL/GenBank/DDBJ databases">
        <authorList>
            <person name="Jaros S."/>
            <person name="Januszkiewicz K."/>
            <person name="Wedrychowicz H."/>
        </authorList>
    </citation>
    <scope>NUCLEOTIDE SEQUENCE [LARGE SCALE GENOMIC DNA]</scope>
    <source>
        <strain evidence="9 10">DSM 46144</strain>
    </source>
</reference>
<dbReference type="GO" id="GO:0055085">
    <property type="term" value="P:transmembrane transport"/>
    <property type="evidence" value="ECO:0007669"/>
    <property type="project" value="InterPro"/>
</dbReference>
<comment type="subcellular location">
    <subcellularLocation>
        <location evidence="1 7">Cell membrane</location>
        <topology evidence="1 7">Multi-pass membrane protein</topology>
    </subcellularLocation>
</comment>
<evidence type="ECO:0000313" key="10">
    <source>
        <dbReference type="Proteomes" id="UP000184440"/>
    </source>
</evidence>
<keyword evidence="5 7" id="KW-1133">Transmembrane helix</keyword>
<dbReference type="PANTHER" id="PTHR43163">
    <property type="entry name" value="DIPEPTIDE TRANSPORT SYSTEM PERMEASE PROTEIN DPPB-RELATED"/>
    <property type="match status" value="1"/>
</dbReference>
<proteinExistence type="inferred from homology"/>
<dbReference type="OrthoDB" id="9809425at2"/>
<feature type="transmembrane region" description="Helical" evidence="7">
    <location>
        <begin position="103"/>
        <end position="126"/>
    </location>
</feature>
<feature type="transmembrane region" description="Helical" evidence="7">
    <location>
        <begin position="280"/>
        <end position="303"/>
    </location>
</feature>
<accession>A0A1M7PRT3</accession>
<name>A0A1M7PRT3_9ACTN</name>
<dbReference type="GO" id="GO:0005886">
    <property type="term" value="C:plasma membrane"/>
    <property type="evidence" value="ECO:0007669"/>
    <property type="project" value="UniProtKB-SubCell"/>
</dbReference>
<sequence>MRALLLFVGRKLAGVVATVVAASLVIYAALYAAPGDAASLLVGGHQPDPEALAQIRAQYHLDDPFFAQYWHWVSGVLSGNPGESIVVGEPVTSLIGARLLNTVLLVGYASILILGIGVTGGVVAGLSGKKLDALITGATTVLIAAPAFVAAIVLIWVFATQLGWFPVYGAGTGFADRIYHLTLPAIALSLSYLAYVTRITRAEVRAAAMADHVEAAAARGLRRRSVLRRHVLRNAAPPVLAVSGITVAGLFAGTAVAEQAFGVPGLGSLLVQSAARQDLIVVQVLSLLLVAAFVVVNMLVDVLNAVLDPRLLRAGANA</sequence>
<dbReference type="AlphaFoldDB" id="A0A1M7PRT3"/>
<keyword evidence="6 7" id="KW-0472">Membrane</keyword>
<dbReference type="PANTHER" id="PTHR43163:SF6">
    <property type="entry name" value="DIPEPTIDE TRANSPORT SYSTEM PERMEASE PROTEIN DPPB-RELATED"/>
    <property type="match status" value="1"/>
</dbReference>
<dbReference type="SUPFAM" id="SSF161098">
    <property type="entry name" value="MetI-like"/>
    <property type="match status" value="1"/>
</dbReference>
<keyword evidence="4 7" id="KW-0812">Transmembrane</keyword>
<dbReference type="PROSITE" id="PS50928">
    <property type="entry name" value="ABC_TM1"/>
    <property type="match status" value="1"/>
</dbReference>
<feature type="transmembrane region" description="Helical" evidence="7">
    <location>
        <begin position="178"/>
        <end position="196"/>
    </location>
</feature>
<dbReference type="InterPro" id="IPR045621">
    <property type="entry name" value="BPD_transp_1_N"/>
</dbReference>
<evidence type="ECO:0000256" key="6">
    <source>
        <dbReference type="ARBA" id="ARBA00023136"/>
    </source>
</evidence>
<evidence type="ECO:0000313" key="9">
    <source>
        <dbReference type="EMBL" id="SHN20074.1"/>
    </source>
</evidence>
<dbReference type="EMBL" id="FRCS01000003">
    <property type="protein sequence ID" value="SHN20074.1"/>
    <property type="molecule type" value="Genomic_DNA"/>
</dbReference>
<feature type="domain" description="ABC transmembrane type-1" evidence="8">
    <location>
        <begin position="99"/>
        <end position="300"/>
    </location>
</feature>
<evidence type="ECO:0000259" key="8">
    <source>
        <dbReference type="PROSITE" id="PS50928"/>
    </source>
</evidence>
<comment type="similarity">
    <text evidence="7">Belongs to the binding-protein-dependent transport system permease family.</text>
</comment>
<evidence type="ECO:0000256" key="7">
    <source>
        <dbReference type="RuleBase" id="RU363032"/>
    </source>
</evidence>
<dbReference type="STRING" id="134849.SAMN05443668_103619"/>